<sequence length="140" mass="15880">MINKIDNMFFFCIKCQKCRKILIRDTSNTVKILNAHGNSLNHEASSDCPSLNCRNLVFLSEENLPDWISKKIVEAQWTKGRLNCPDCDCRIGAFDYISGAKCDCSDKILPAVHVIRSKVDVGRITKRCSNEEVVTNKQLE</sequence>
<organism evidence="1 2">
    <name type="scientific">Hypothenemus hampei</name>
    <name type="common">Coffee berry borer</name>
    <dbReference type="NCBI Taxonomy" id="57062"/>
    <lineage>
        <taxon>Eukaryota</taxon>
        <taxon>Metazoa</taxon>
        <taxon>Ecdysozoa</taxon>
        <taxon>Arthropoda</taxon>
        <taxon>Hexapoda</taxon>
        <taxon>Insecta</taxon>
        <taxon>Pterygota</taxon>
        <taxon>Neoptera</taxon>
        <taxon>Endopterygota</taxon>
        <taxon>Coleoptera</taxon>
        <taxon>Polyphaga</taxon>
        <taxon>Cucujiformia</taxon>
        <taxon>Curculionidae</taxon>
        <taxon>Scolytinae</taxon>
        <taxon>Hypothenemus</taxon>
    </lineage>
</organism>
<evidence type="ECO:0000313" key="2">
    <source>
        <dbReference type="Proteomes" id="UP001566132"/>
    </source>
</evidence>
<accession>A0ABD1FGH5</accession>
<evidence type="ECO:0000313" key="1">
    <source>
        <dbReference type="EMBL" id="KAL1518356.1"/>
    </source>
</evidence>
<dbReference type="PANTHER" id="PTHR46717:SF1">
    <property type="entry name" value="E3 UBIQUITIN-PROTEIN LIGASE RNF180"/>
    <property type="match status" value="1"/>
</dbReference>
<gene>
    <name evidence="1" type="ORF">ABEB36_001991</name>
</gene>
<name>A0ABD1FGH5_HYPHA</name>
<proteinExistence type="predicted"/>
<dbReference type="InterPro" id="IPR033263">
    <property type="entry name" value="RNF180"/>
</dbReference>
<keyword evidence="2" id="KW-1185">Reference proteome</keyword>
<dbReference type="PANTHER" id="PTHR46717">
    <property type="entry name" value="E3 UBIQUITIN-PROTEIN LIGASE RNF180"/>
    <property type="match status" value="1"/>
</dbReference>
<protein>
    <recommendedName>
        <fullName evidence="3">E3 ubiquitin-protein ligase RNF180</fullName>
    </recommendedName>
</protein>
<evidence type="ECO:0008006" key="3">
    <source>
        <dbReference type="Google" id="ProtNLM"/>
    </source>
</evidence>
<dbReference type="EMBL" id="JBDJPC010000001">
    <property type="protein sequence ID" value="KAL1518356.1"/>
    <property type="molecule type" value="Genomic_DNA"/>
</dbReference>
<dbReference type="AlphaFoldDB" id="A0ABD1FGH5"/>
<comment type="caution">
    <text evidence="1">The sequence shown here is derived from an EMBL/GenBank/DDBJ whole genome shotgun (WGS) entry which is preliminary data.</text>
</comment>
<dbReference type="Proteomes" id="UP001566132">
    <property type="component" value="Unassembled WGS sequence"/>
</dbReference>
<reference evidence="1 2" key="1">
    <citation type="submission" date="2024-05" db="EMBL/GenBank/DDBJ databases">
        <title>Genetic variation in Jamaican populations of the coffee berry borer (Hypothenemus hampei).</title>
        <authorList>
            <person name="Errbii M."/>
            <person name="Myrie A."/>
        </authorList>
    </citation>
    <scope>NUCLEOTIDE SEQUENCE [LARGE SCALE GENOMIC DNA]</scope>
    <source>
        <strain evidence="1">JA-Hopewell-2020-01-JO</strain>
        <tissue evidence="1">Whole body</tissue>
    </source>
</reference>